<gene>
    <name evidence="9" type="ORF">LZC95_03775</name>
</gene>
<evidence type="ECO:0000256" key="3">
    <source>
        <dbReference type="ARBA" id="ARBA00023110"/>
    </source>
</evidence>
<dbReference type="InterPro" id="IPR046357">
    <property type="entry name" value="PPIase_dom_sf"/>
</dbReference>
<evidence type="ECO:0000313" key="10">
    <source>
        <dbReference type="Proteomes" id="UP001379533"/>
    </source>
</evidence>
<evidence type="ECO:0000256" key="1">
    <source>
        <dbReference type="ARBA" id="ARBA00022729"/>
    </source>
</evidence>
<dbReference type="EMBL" id="CP089982">
    <property type="protein sequence ID" value="WXA95956.1"/>
    <property type="molecule type" value="Genomic_DNA"/>
</dbReference>
<feature type="domain" description="PpiC" evidence="8">
    <location>
        <begin position="182"/>
        <end position="284"/>
    </location>
</feature>
<dbReference type="PROSITE" id="PS50198">
    <property type="entry name" value="PPIC_PPIASE_2"/>
    <property type="match status" value="1"/>
</dbReference>
<dbReference type="RefSeq" id="WP_394846567.1">
    <property type="nucleotide sequence ID" value="NZ_CP089982.1"/>
</dbReference>
<evidence type="ECO:0000313" key="9">
    <source>
        <dbReference type="EMBL" id="WXA95956.1"/>
    </source>
</evidence>
<dbReference type="Gene3D" id="3.10.50.40">
    <property type="match status" value="1"/>
</dbReference>
<keyword evidence="10" id="KW-1185">Reference proteome</keyword>
<name>A0ABZ2KB88_9BACT</name>
<evidence type="ECO:0000256" key="4">
    <source>
        <dbReference type="ARBA" id="ARBA00023186"/>
    </source>
</evidence>
<dbReference type="SUPFAM" id="SSF109998">
    <property type="entry name" value="Triger factor/SurA peptide-binding domain-like"/>
    <property type="match status" value="1"/>
</dbReference>
<dbReference type="SUPFAM" id="SSF54534">
    <property type="entry name" value="FKBP-like"/>
    <property type="match status" value="1"/>
</dbReference>
<sequence length="329" mass="37585">MLKRSFRWLAFSAALSASATFVCAKSDAAIVERVVAVVGERPILLTDLRRRAKPFLAQIYAQQQQNPTQRAAAETQMYRDLLNRMIDDRLEEQAADKSRIAVTTDEIDRGMRQKAESLNLPLKDLLIEARRQGLSEQDYREEVRRQLLEGKLIQLRVLPRVRVSEEDARATYARWVKEMGEERVIELRILALRVPANATDEQFKEREDFAKEIVRKARAGEDFCKLIAQHSEDVTTKNTCGSRGSQPTSALLPALQETAKSLKEGETSDPIAFGSEAIVIAQLNKGPHIPTYEDVRAVMRERAMGEIIERQRKIWLQDLRRGLYIDVRL</sequence>
<evidence type="ECO:0000256" key="7">
    <source>
        <dbReference type="SAM" id="SignalP"/>
    </source>
</evidence>
<dbReference type="PANTHER" id="PTHR47637">
    <property type="entry name" value="CHAPERONE SURA"/>
    <property type="match status" value="1"/>
</dbReference>
<keyword evidence="3 6" id="KW-0697">Rotamase</keyword>
<protein>
    <submittedName>
        <fullName evidence="9">SurA N-terminal domain-containing protein</fullName>
    </submittedName>
</protein>
<proteinExistence type="predicted"/>
<organism evidence="9 10">
    <name type="scientific">Pendulispora brunnea</name>
    <dbReference type="NCBI Taxonomy" id="2905690"/>
    <lineage>
        <taxon>Bacteria</taxon>
        <taxon>Pseudomonadati</taxon>
        <taxon>Myxococcota</taxon>
        <taxon>Myxococcia</taxon>
        <taxon>Myxococcales</taxon>
        <taxon>Sorangiineae</taxon>
        <taxon>Pendulisporaceae</taxon>
        <taxon>Pendulispora</taxon>
    </lineage>
</organism>
<accession>A0ABZ2KB88</accession>
<dbReference type="InterPro" id="IPR027304">
    <property type="entry name" value="Trigger_fact/SurA_dom_sf"/>
</dbReference>
<dbReference type="InterPro" id="IPR015391">
    <property type="entry name" value="SurA_N"/>
</dbReference>
<reference evidence="9 10" key="1">
    <citation type="submission" date="2021-12" db="EMBL/GenBank/DDBJ databases">
        <title>Discovery of the Pendulisporaceae a myxobacterial family with distinct sporulation behavior and unique specialized metabolism.</title>
        <authorList>
            <person name="Garcia R."/>
            <person name="Popoff A."/>
            <person name="Bader C.D."/>
            <person name="Loehr J."/>
            <person name="Walesch S."/>
            <person name="Walt C."/>
            <person name="Boldt J."/>
            <person name="Bunk B."/>
            <person name="Haeckl F.J.F.P.J."/>
            <person name="Gunesch A.P."/>
            <person name="Birkelbach J."/>
            <person name="Nuebel U."/>
            <person name="Pietschmann T."/>
            <person name="Bach T."/>
            <person name="Mueller R."/>
        </authorList>
    </citation>
    <scope>NUCLEOTIDE SEQUENCE [LARGE SCALE GENOMIC DNA]</scope>
    <source>
        <strain evidence="9 10">MSr12523</strain>
    </source>
</reference>
<feature type="chain" id="PRO_5045073750" evidence="7">
    <location>
        <begin position="25"/>
        <end position="329"/>
    </location>
</feature>
<dbReference type="InterPro" id="IPR000297">
    <property type="entry name" value="PPIase_PpiC"/>
</dbReference>
<evidence type="ECO:0000256" key="5">
    <source>
        <dbReference type="ARBA" id="ARBA00023235"/>
    </source>
</evidence>
<evidence type="ECO:0000259" key="8">
    <source>
        <dbReference type="PROSITE" id="PS50198"/>
    </source>
</evidence>
<feature type="signal peptide" evidence="7">
    <location>
        <begin position="1"/>
        <end position="24"/>
    </location>
</feature>
<evidence type="ECO:0000256" key="2">
    <source>
        <dbReference type="ARBA" id="ARBA00022764"/>
    </source>
</evidence>
<keyword evidence="2" id="KW-0574">Periplasm</keyword>
<keyword evidence="4" id="KW-0143">Chaperone</keyword>
<keyword evidence="5 6" id="KW-0413">Isomerase</keyword>
<evidence type="ECO:0000256" key="6">
    <source>
        <dbReference type="PROSITE-ProRule" id="PRU00278"/>
    </source>
</evidence>
<dbReference type="Pfam" id="PF00639">
    <property type="entry name" value="Rotamase"/>
    <property type="match status" value="1"/>
</dbReference>
<dbReference type="Gene3D" id="1.10.4030.10">
    <property type="entry name" value="Porin chaperone SurA, peptide-binding domain"/>
    <property type="match status" value="1"/>
</dbReference>
<dbReference type="PANTHER" id="PTHR47637:SF1">
    <property type="entry name" value="CHAPERONE SURA"/>
    <property type="match status" value="1"/>
</dbReference>
<dbReference type="InterPro" id="IPR050280">
    <property type="entry name" value="OMP_Chaperone_SurA"/>
</dbReference>
<keyword evidence="1 7" id="KW-0732">Signal</keyword>
<dbReference type="Pfam" id="PF09312">
    <property type="entry name" value="SurA_N"/>
    <property type="match status" value="1"/>
</dbReference>
<dbReference type="Proteomes" id="UP001379533">
    <property type="component" value="Chromosome"/>
</dbReference>